<keyword evidence="2" id="KW-1185">Reference proteome</keyword>
<reference evidence="1" key="1">
    <citation type="submission" date="2022-03" db="EMBL/GenBank/DDBJ databases">
        <authorList>
            <person name="Sayadi A."/>
        </authorList>
    </citation>
    <scope>NUCLEOTIDE SEQUENCE</scope>
</reference>
<dbReference type="OrthoDB" id="2438421at2759"/>
<accession>A0A9P0K9F6</accession>
<dbReference type="Proteomes" id="UP001152888">
    <property type="component" value="Unassembled WGS sequence"/>
</dbReference>
<proteinExistence type="predicted"/>
<organism evidence="1 2">
    <name type="scientific">Acanthoscelides obtectus</name>
    <name type="common">Bean weevil</name>
    <name type="synonym">Bruchus obtectus</name>
    <dbReference type="NCBI Taxonomy" id="200917"/>
    <lineage>
        <taxon>Eukaryota</taxon>
        <taxon>Metazoa</taxon>
        <taxon>Ecdysozoa</taxon>
        <taxon>Arthropoda</taxon>
        <taxon>Hexapoda</taxon>
        <taxon>Insecta</taxon>
        <taxon>Pterygota</taxon>
        <taxon>Neoptera</taxon>
        <taxon>Endopterygota</taxon>
        <taxon>Coleoptera</taxon>
        <taxon>Polyphaga</taxon>
        <taxon>Cucujiformia</taxon>
        <taxon>Chrysomeloidea</taxon>
        <taxon>Chrysomelidae</taxon>
        <taxon>Bruchinae</taxon>
        <taxon>Bruchini</taxon>
        <taxon>Acanthoscelides</taxon>
    </lineage>
</organism>
<dbReference type="AlphaFoldDB" id="A0A9P0K9F6"/>
<protein>
    <submittedName>
        <fullName evidence="1">Uncharacterized protein</fullName>
    </submittedName>
</protein>
<sequence>MEKRFGDIENVEILAVSTLLDPRFIRLHFKNPLACANAVNLLQCLYKEELKLQKAGEPYVGDVDGIYNVDANPGSSKEFNLWSGHHTIVERTKSKQL</sequence>
<dbReference type="EMBL" id="CAKOFQ010006759">
    <property type="protein sequence ID" value="CAH1969088.1"/>
    <property type="molecule type" value="Genomic_DNA"/>
</dbReference>
<evidence type="ECO:0000313" key="2">
    <source>
        <dbReference type="Proteomes" id="UP001152888"/>
    </source>
</evidence>
<evidence type="ECO:0000313" key="1">
    <source>
        <dbReference type="EMBL" id="CAH1969088.1"/>
    </source>
</evidence>
<name>A0A9P0K9F6_ACAOB</name>
<gene>
    <name evidence="1" type="ORF">ACAOBT_LOCUS8217</name>
</gene>
<comment type="caution">
    <text evidence="1">The sequence shown here is derived from an EMBL/GenBank/DDBJ whole genome shotgun (WGS) entry which is preliminary data.</text>
</comment>